<accession>A0ABU3D2U0</accession>
<dbReference type="Proteomes" id="UP001262582">
    <property type="component" value="Unassembled WGS sequence"/>
</dbReference>
<evidence type="ECO:0000313" key="2">
    <source>
        <dbReference type="Proteomes" id="UP001262582"/>
    </source>
</evidence>
<organism evidence="1 2">
    <name type="scientific">Autumnicola musiva</name>
    <dbReference type="NCBI Taxonomy" id="3075589"/>
    <lineage>
        <taxon>Bacteria</taxon>
        <taxon>Pseudomonadati</taxon>
        <taxon>Bacteroidota</taxon>
        <taxon>Flavobacteriia</taxon>
        <taxon>Flavobacteriales</taxon>
        <taxon>Flavobacteriaceae</taxon>
        <taxon>Autumnicola</taxon>
    </lineage>
</organism>
<dbReference type="EMBL" id="JAVRHK010000002">
    <property type="protein sequence ID" value="MDT0675851.1"/>
    <property type="molecule type" value="Genomic_DNA"/>
</dbReference>
<gene>
    <name evidence="1" type="ORF">RM539_04535</name>
</gene>
<sequence length="176" mass="20562">MENIPNNFNYHHQDLFVVHSQKKSYSDGYSATLEDTDTPSGKQKVFSLRNTSYSKISNLFKKWKKLIACPENDPHDGESTIYDIVQQEGNISLYQLINNVLAEKLNIAHDSPELEAAIHDSNKIFHEDFPGDFILEYEDDRLGMFLLESQKKLDQVESDEEVTYTFRPDYKSFKWR</sequence>
<keyword evidence="2" id="KW-1185">Reference proteome</keyword>
<protein>
    <submittedName>
        <fullName evidence="1">Uncharacterized protein</fullName>
    </submittedName>
</protein>
<name>A0ABU3D2U0_9FLAO</name>
<reference evidence="1 2" key="1">
    <citation type="submission" date="2023-09" db="EMBL/GenBank/DDBJ databases">
        <authorList>
            <person name="Rey-Velasco X."/>
        </authorList>
    </citation>
    <scope>NUCLEOTIDE SEQUENCE [LARGE SCALE GENOMIC DNA]</scope>
    <source>
        <strain evidence="1 2">F117</strain>
    </source>
</reference>
<comment type="caution">
    <text evidence="1">The sequence shown here is derived from an EMBL/GenBank/DDBJ whole genome shotgun (WGS) entry which is preliminary data.</text>
</comment>
<dbReference type="RefSeq" id="WP_311502245.1">
    <property type="nucleotide sequence ID" value="NZ_JAVRHK010000002.1"/>
</dbReference>
<proteinExistence type="predicted"/>
<evidence type="ECO:0000313" key="1">
    <source>
        <dbReference type="EMBL" id="MDT0675851.1"/>
    </source>
</evidence>